<dbReference type="NCBIfam" id="TIGR02937">
    <property type="entry name" value="sigma70-ECF"/>
    <property type="match status" value="1"/>
</dbReference>
<accession>A0ABQ5VCG5</accession>
<keyword evidence="9" id="KW-1185">Reference proteome</keyword>
<dbReference type="PANTHER" id="PTHR43133">
    <property type="entry name" value="RNA POLYMERASE ECF-TYPE SIGMA FACTO"/>
    <property type="match status" value="1"/>
</dbReference>
<evidence type="ECO:0008006" key="10">
    <source>
        <dbReference type="Google" id="ProtNLM"/>
    </source>
</evidence>
<evidence type="ECO:0000256" key="3">
    <source>
        <dbReference type="ARBA" id="ARBA00023082"/>
    </source>
</evidence>
<evidence type="ECO:0000256" key="5">
    <source>
        <dbReference type="ARBA" id="ARBA00023163"/>
    </source>
</evidence>
<keyword evidence="2" id="KW-0805">Transcription regulation</keyword>
<dbReference type="InterPro" id="IPR013324">
    <property type="entry name" value="RNA_pol_sigma_r3/r4-like"/>
</dbReference>
<gene>
    <name evidence="8" type="ORF">GCM10007853_22630</name>
</gene>
<evidence type="ECO:0000256" key="2">
    <source>
        <dbReference type="ARBA" id="ARBA00023015"/>
    </source>
</evidence>
<dbReference type="Gene3D" id="1.10.1740.10">
    <property type="match status" value="1"/>
</dbReference>
<dbReference type="InterPro" id="IPR007630">
    <property type="entry name" value="RNA_pol_sigma70_r4"/>
</dbReference>
<organism evidence="8 9">
    <name type="scientific">Algimonas ampicilliniresistens</name>
    <dbReference type="NCBI Taxonomy" id="1298735"/>
    <lineage>
        <taxon>Bacteria</taxon>
        <taxon>Pseudomonadati</taxon>
        <taxon>Pseudomonadota</taxon>
        <taxon>Alphaproteobacteria</taxon>
        <taxon>Maricaulales</taxon>
        <taxon>Robiginitomaculaceae</taxon>
        <taxon>Algimonas</taxon>
    </lineage>
</organism>
<dbReference type="SUPFAM" id="SSF88946">
    <property type="entry name" value="Sigma2 domain of RNA polymerase sigma factors"/>
    <property type="match status" value="1"/>
</dbReference>
<feature type="domain" description="RNA polymerase sigma-70 region 2" evidence="6">
    <location>
        <begin position="35"/>
        <end position="97"/>
    </location>
</feature>
<sequence length="186" mass="21066">MKQAKRTALERQTAYLAVIASDKTSPEARDAFARLIRLWHPRMMRFAQSRVPDIAEDVVQDAVLTMARNIGRLRTPERFGSWAFTIVARRAADGQRAAIRRRNLQDQIKVDDSNSAPSETIIDLKQALYALSEADRRLLTLFHVQGLSLVDLSAMLDVPTGTIKSRLHTARARLRDQLDPPTHLKE</sequence>
<dbReference type="Pfam" id="PF04542">
    <property type="entry name" value="Sigma70_r2"/>
    <property type="match status" value="1"/>
</dbReference>
<evidence type="ECO:0000256" key="4">
    <source>
        <dbReference type="ARBA" id="ARBA00023125"/>
    </source>
</evidence>
<dbReference type="PANTHER" id="PTHR43133:SF8">
    <property type="entry name" value="RNA POLYMERASE SIGMA FACTOR HI_1459-RELATED"/>
    <property type="match status" value="1"/>
</dbReference>
<proteinExistence type="inferred from homology"/>
<dbReference type="InterPro" id="IPR036388">
    <property type="entry name" value="WH-like_DNA-bd_sf"/>
</dbReference>
<dbReference type="Pfam" id="PF04545">
    <property type="entry name" value="Sigma70_r4"/>
    <property type="match status" value="1"/>
</dbReference>
<dbReference type="Gene3D" id="1.10.10.10">
    <property type="entry name" value="Winged helix-like DNA-binding domain superfamily/Winged helix DNA-binding domain"/>
    <property type="match status" value="1"/>
</dbReference>
<comment type="similarity">
    <text evidence="1">Belongs to the sigma-70 factor family. ECF subfamily.</text>
</comment>
<evidence type="ECO:0000259" key="6">
    <source>
        <dbReference type="Pfam" id="PF04542"/>
    </source>
</evidence>
<dbReference type="RefSeq" id="WP_284390732.1">
    <property type="nucleotide sequence ID" value="NZ_BSNK01000002.1"/>
</dbReference>
<reference evidence="8" key="2">
    <citation type="submission" date="2023-01" db="EMBL/GenBank/DDBJ databases">
        <title>Draft genome sequence of Algimonas ampicilliniresistens strain NBRC 108219.</title>
        <authorList>
            <person name="Sun Q."/>
            <person name="Mori K."/>
        </authorList>
    </citation>
    <scope>NUCLEOTIDE SEQUENCE</scope>
    <source>
        <strain evidence="8">NBRC 108219</strain>
    </source>
</reference>
<dbReference type="EMBL" id="BSNK01000002">
    <property type="protein sequence ID" value="GLQ24389.1"/>
    <property type="molecule type" value="Genomic_DNA"/>
</dbReference>
<keyword evidence="3" id="KW-0731">Sigma factor</keyword>
<dbReference type="InterPro" id="IPR007627">
    <property type="entry name" value="RNA_pol_sigma70_r2"/>
</dbReference>
<evidence type="ECO:0000313" key="9">
    <source>
        <dbReference type="Proteomes" id="UP001161391"/>
    </source>
</evidence>
<keyword evidence="5" id="KW-0804">Transcription</keyword>
<evidence type="ECO:0000313" key="8">
    <source>
        <dbReference type="EMBL" id="GLQ24389.1"/>
    </source>
</evidence>
<dbReference type="Proteomes" id="UP001161391">
    <property type="component" value="Unassembled WGS sequence"/>
</dbReference>
<evidence type="ECO:0000259" key="7">
    <source>
        <dbReference type="Pfam" id="PF04545"/>
    </source>
</evidence>
<protein>
    <recommendedName>
        <fullName evidence="10">Sigma-70 family RNA polymerase sigma factor</fullName>
    </recommendedName>
</protein>
<name>A0ABQ5VCG5_9PROT</name>
<reference evidence="8" key="1">
    <citation type="journal article" date="2014" name="Int. J. Syst. Evol. Microbiol.">
        <title>Complete genome of a new Firmicutes species belonging to the dominant human colonic microbiota ('Ruminococcus bicirculans') reveals two chromosomes and a selective capacity to utilize plant glucans.</title>
        <authorList>
            <consortium name="NISC Comparative Sequencing Program"/>
            <person name="Wegmann U."/>
            <person name="Louis P."/>
            <person name="Goesmann A."/>
            <person name="Henrissat B."/>
            <person name="Duncan S.H."/>
            <person name="Flint H.J."/>
        </authorList>
    </citation>
    <scope>NUCLEOTIDE SEQUENCE</scope>
    <source>
        <strain evidence="8">NBRC 108219</strain>
    </source>
</reference>
<dbReference type="SUPFAM" id="SSF88659">
    <property type="entry name" value="Sigma3 and sigma4 domains of RNA polymerase sigma factors"/>
    <property type="match status" value="1"/>
</dbReference>
<dbReference type="InterPro" id="IPR013325">
    <property type="entry name" value="RNA_pol_sigma_r2"/>
</dbReference>
<dbReference type="InterPro" id="IPR039425">
    <property type="entry name" value="RNA_pol_sigma-70-like"/>
</dbReference>
<feature type="domain" description="RNA polymerase sigma-70 region 4" evidence="7">
    <location>
        <begin position="127"/>
        <end position="175"/>
    </location>
</feature>
<dbReference type="CDD" id="cd06171">
    <property type="entry name" value="Sigma70_r4"/>
    <property type="match status" value="1"/>
</dbReference>
<evidence type="ECO:0000256" key="1">
    <source>
        <dbReference type="ARBA" id="ARBA00010641"/>
    </source>
</evidence>
<keyword evidence="4" id="KW-0238">DNA-binding</keyword>
<comment type="caution">
    <text evidence="8">The sequence shown here is derived from an EMBL/GenBank/DDBJ whole genome shotgun (WGS) entry which is preliminary data.</text>
</comment>
<dbReference type="InterPro" id="IPR014284">
    <property type="entry name" value="RNA_pol_sigma-70_dom"/>
</dbReference>